<sequence length="199" mass="21632">MYIDFNQIARLGKLIALLGFFLPWVTVSCSNTEILSATGWQLMTGDPQPAGPLEGIANQRQQAEDSEPAVIVIAAFAVILIGLVTSFFTRAQTAAITMLVTSVLGIGVSYYGVENMRTELRRQINETQNENGFDRGDNPFFSADQQRELSDAVSSSITVEEQEGYKVTHGGLLLAGLFSLLTLFRRRAQSADTPPAATP</sequence>
<accession>A0A1B1AHE6</accession>
<evidence type="ECO:0000256" key="1">
    <source>
        <dbReference type="SAM" id="Phobius"/>
    </source>
</evidence>
<protein>
    <submittedName>
        <fullName evidence="2">Uncharacterized protein</fullName>
    </submittedName>
</protein>
<evidence type="ECO:0000313" key="3">
    <source>
        <dbReference type="Proteomes" id="UP000092498"/>
    </source>
</evidence>
<gene>
    <name evidence="2" type="ORF">ATE48_08615</name>
</gene>
<organism evidence="2 3">
    <name type="scientific">Candidatus Viadribacter manganicus</name>
    <dbReference type="NCBI Taxonomy" id="1759059"/>
    <lineage>
        <taxon>Bacteria</taxon>
        <taxon>Pseudomonadati</taxon>
        <taxon>Pseudomonadota</taxon>
        <taxon>Alphaproteobacteria</taxon>
        <taxon>Hyphomonadales</taxon>
        <taxon>Hyphomonadaceae</taxon>
        <taxon>Candidatus Viadribacter</taxon>
    </lineage>
</organism>
<dbReference type="STRING" id="1759059.ATE48_08615"/>
<dbReference type="AlphaFoldDB" id="A0A1B1AHE6"/>
<keyword evidence="3" id="KW-1185">Reference proteome</keyword>
<dbReference type="RefSeq" id="WP_066770182.1">
    <property type="nucleotide sequence ID" value="NZ_CP013244.1"/>
</dbReference>
<feature type="transmembrane region" description="Helical" evidence="1">
    <location>
        <begin position="95"/>
        <end position="113"/>
    </location>
</feature>
<dbReference type="Proteomes" id="UP000092498">
    <property type="component" value="Chromosome"/>
</dbReference>
<feature type="transmembrane region" description="Helical" evidence="1">
    <location>
        <begin position="69"/>
        <end position="88"/>
    </location>
</feature>
<dbReference type="KEGG" id="cbot:ATE48_08615"/>
<evidence type="ECO:0000313" key="2">
    <source>
        <dbReference type="EMBL" id="ANP45977.1"/>
    </source>
</evidence>
<dbReference type="InParanoid" id="A0A1B1AHE6"/>
<name>A0A1B1AHE6_9PROT</name>
<keyword evidence="1" id="KW-0472">Membrane</keyword>
<keyword evidence="1" id="KW-1133">Transmembrane helix</keyword>
<reference evidence="2 3" key="1">
    <citation type="submission" date="2015-11" db="EMBL/GenBank/DDBJ databases">
        <title>Whole-Genome Sequence of Candidatus Oderbacter manganicum from the National Park Lower Oder Valley, Germany.</title>
        <authorList>
            <person name="Braun B."/>
            <person name="Liere K."/>
            <person name="Szewzyk U."/>
        </authorList>
    </citation>
    <scope>NUCLEOTIDE SEQUENCE [LARGE SCALE GENOMIC DNA]</scope>
    <source>
        <strain evidence="2 3">OTSz_A_272</strain>
    </source>
</reference>
<proteinExistence type="predicted"/>
<dbReference type="OrthoDB" id="7449935at2"/>
<keyword evidence="1" id="KW-0812">Transmembrane</keyword>
<dbReference type="EMBL" id="CP013244">
    <property type="protein sequence ID" value="ANP45977.1"/>
    <property type="molecule type" value="Genomic_DNA"/>
</dbReference>